<protein>
    <submittedName>
        <fullName evidence="1">Uncharacterized protein</fullName>
    </submittedName>
</protein>
<dbReference type="AlphaFoldDB" id="A0A2T1LYP7"/>
<comment type="caution">
    <text evidence="1">The sequence shown here is derived from an EMBL/GenBank/DDBJ whole genome shotgun (WGS) entry which is preliminary data.</text>
</comment>
<keyword evidence="2" id="KW-1185">Reference proteome</keyword>
<proteinExistence type="predicted"/>
<name>A0A2T1LYP7_9CHRO</name>
<sequence length="141" mass="15688">MVSSLVIGLNFPVFAQEQTIVNLQIKRAIDAAQEIDKIPDAGKLDGDYTYFTLSDGFICGFLFKEMPKASVYVICQNKVVSRSLTSVEEIEAVADLFAEQLQNRSTNAGQELARKIQEKWPTETNTQYQISDPNGHKLGAQ</sequence>
<gene>
    <name evidence="1" type="ORF">C7H19_10000</name>
</gene>
<organism evidence="1 2">
    <name type="scientific">Aphanothece hegewaldii CCALA 016</name>
    <dbReference type="NCBI Taxonomy" id="2107694"/>
    <lineage>
        <taxon>Bacteria</taxon>
        <taxon>Bacillati</taxon>
        <taxon>Cyanobacteriota</taxon>
        <taxon>Cyanophyceae</taxon>
        <taxon>Oscillatoriophycideae</taxon>
        <taxon>Chroococcales</taxon>
        <taxon>Aphanothecaceae</taxon>
        <taxon>Aphanothece</taxon>
    </lineage>
</organism>
<accession>A0A2T1LYP7</accession>
<evidence type="ECO:0000313" key="2">
    <source>
        <dbReference type="Proteomes" id="UP000239001"/>
    </source>
</evidence>
<reference evidence="1 2" key="2">
    <citation type="submission" date="2018-03" db="EMBL/GenBank/DDBJ databases">
        <authorList>
            <person name="Keele B.F."/>
        </authorList>
    </citation>
    <scope>NUCLEOTIDE SEQUENCE [LARGE SCALE GENOMIC DNA]</scope>
    <source>
        <strain evidence="1 2">CCALA 016</strain>
    </source>
</reference>
<reference evidence="1 2" key="1">
    <citation type="submission" date="2018-03" db="EMBL/GenBank/DDBJ databases">
        <title>The ancient ancestry and fast evolution of plastids.</title>
        <authorList>
            <person name="Moore K.R."/>
            <person name="Magnabosco C."/>
            <person name="Momper L."/>
            <person name="Gold D.A."/>
            <person name="Bosak T."/>
            <person name="Fournier G.P."/>
        </authorList>
    </citation>
    <scope>NUCLEOTIDE SEQUENCE [LARGE SCALE GENOMIC DNA]</scope>
    <source>
        <strain evidence="1 2">CCALA 016</strain>
    </source>
</reference>
<dbReference type="EMBL" id="PXOH01000008">
    <property type="protein sequence ID" value="PSF37491.1"/>
    <property type="molecule type" value="Genomic_DNA"/>
</dbReference>
<dbReference type="Proteomes" id="UP000239001">
    <property type="component" value="Unassembled WGS sequence"/>
</dbReference>
<evidence type="ECO:0000313" key="1">
    <source>
        <dbReference type="EMBL" id="PSF37491.1"/>
    </source>
</evidence>